<feature type="domain" description="AB hydrolase-1" evidence="1">
    <location>
        <begin position="23"/>
        <end position="258"/>
    </location>
</feature>
<dbReference type="PANTHER" id="PTHR43194:SF5">
    <property type="entry name" value="PIMELOYL-[ACYL-CARRIER PROTEIN] METHYL ESTER ESTERASE"/>
    <property type="match status" value="1"/>
</dbReference>
<evidence type="ECO:0000313" key="3">
    <source>
        <dbReference type="Proteomes" id="UP000185124"/>
    </source>
</evidence>
<evidence type="ECO:0000259" key="1">
    <source>
        <dbReference type="Pfam" id="PF12697"/>
    </source>
</evidence>
<reference evidence="3" key="1">
    <citation type="submission" date="2016-12" db="EMBL/GenBank/DDBJ databases">
        <authorList>
            <person name="Varghese N."/>
            <person name="Submissions S."/>
        </authorList>
    </citation>
    <scope>NUCLEOTIDE SEQUENCE [LARGE SCALE GENOMIC DNA]</scope>
    <source>
        <strain evidence="3">DSM 45599</strain>
    </source>
</reference>
<dbReference type="Proteomes" id="UP000185124">
    <property type="component" value="Unassembled WGS sequence"/>
</dbReference>
<organism evidence="2 3">
    <name type="scientific">Micromonospora cremea</name>
    <dbReference type="NCBI Taxonomy" id="709881"/>
    <lineage>
        <taxon>Bacteria</taxon>
        <taxon>Bacillati</taxon>
        <taxon>Actinomycetota</taxon>
        <taxon>Actinomycetes</taxon>
        <taxon>Micromonosporales</taxon>
        <taxon>Micromonosporaceae</taxon>
        <taxon>Micromonospora</taxon>
    </lineage>
</organism>
<dbReference type="RefSeq" id="WP_074309131.1">
    <property type="nucleotide sequence ID" value="NZ_FSQT01000001.1"/>
</dbReference>
<dbReference type="STRING" id="709881.SAMN04489832_1034"/>
<dbReference type="EMBL" id="FSQT01000001">
    <property type="protein sequence ID" value="SIM62002.1"/>
    <property type="molecule type" value="Genomic_DNA"/>
</dbReference>
<evidence type="ECO:0000313" key="2">
    <source>
        <dbReference type="EMBL" id="SIM62002.1"/>
    </source>
</evidence>
<keyword evidence="3" id="KW-1185">Reference proteome</keyword>
<dbReference type="OrthoDB" id="63519at2"/>
<accession>A0A1N5UMM4</accession>
<dbReference type="Pfam" id="PF12697">
    <property type="entry name" value="Abhydrolase_6"/>
    <property type="match status" value="1"/>
</dbReference>
<name>A0A1N5UMM4_9ACTN</name>
<protein>
    <submittedName>
        <fullName evidence="2">Pimeloyl-ACP methyl ester carboxylesterase</fullName>
    </submittedName>
</protein>
<proteinExistence type="predicted"/>
<dbReference type="PANTHER" id="PTHR43194">
    <property type="entry name" value="HYDROLASE ALPHA/BETA FOLD FAMILY"/>
    <property type="match status" value="1"/>
</dbReference>
<dbReference type="AlphaFoldDB" id="A0A1N5UMM4"/>
<gene>
    <name evidence="2" type="ORF">SAMN04489832_1034</name>
</gene>
<dbReference type="InterPro" id="IPR029058">
    <property type="entry name" value="AB_hydrolase_fold"/>
</dbReference>
<dbReference type="Gene3D" id="3.40.50.1820">
    <property type="entry name" value="alpha/beta hydrolase"/>
    <property type="match status" value="1"/>
</dbReference>
<dbReference type="InterPro" id="IPR000073">
    <property type="entry name" value="AB_hydrolase_1"/>
</dbReference>
<dbReference type="InterPro" id="IPR050228">
    <property type="entry name" value="Carboxylesterase_BioH"/>
</dbReference>
<dbReference type="SUPFAM" id="SSF53474">
    <property type="entry name" value="alpha/beta-Hydrolases"/>
    <property type="match status" value="1"/>
</dbReference>
<sequence length="278" mass="29383">MQRITARDGASIALHSTGTGPGLVVVHGGGVTIDVYRRLATALADRFTVHLYNRRGRADAPPRSVPYTFEQDIDDLAAVLEHTGSGNIVGHSFGGFIALQAALRLPIDRLALYDAAVSIDGGFPAAWLDAAHEALRAGDTARSLAITAGGINPQMAAAKLPFGVRLVITRAFLRTPIGRMMGDLLPMTLDESALIRDHDGPASQWAGITAEVLLACGADGPPYYVDLNEALAGALPRARTLVIPRSGHDAINRAHPRLVDPLATFFAAPVTPERTGHL</sequence>
<dbReference type="GO" id="GO:0003824">
    <property type="term" value="F:catalytic activity"/>
    <property type="evidence" value="ECO:0007669"/>
    <property type="project" value="UniProtKB-ARBA"/>
</dbReference>